<dbReference type="Proteomes" id="UP000274117">
    <property type="component" value="Unassembled WGS sequence"/>
</dbReference>
<evidence type="ECO:0000313" key="9">
    <source>
        <dbReference type="Proteomes" id="UP000274117"/>
    </source>
</evidence>
<feature type="transmembrane region" description="Helical" evidence="6">
    <location>
        <begin position="14"/>
        <end position="34"/>
    </location>
</feature>
<protein>
    <recommendedName>
        <fullName evidence="3">beta-N-acetylhexosaminidase</fullName>
        <ecNumber evidence="3">3.2.1.52</ecNumber>
    </recommendedName>
</protein>
<reference evidence="8 9" key="1">
    <citation type="submission" date="2018-11" db="EMBL/GenBank/DDBJ databases">
        <authorList>
            <person name="Stevens M.J."/>
            <person name="Cernela N."/>
            <person name="Spoerry Serrano N."/>
            <person name="Schmitt S."/>
            <person name="Schrenzel J."/>
            <person name="Stephan R."/>
        </authorList>
    </citation>
    <scope>NUCLEOTIDE SEQUENCE [LARGE SCALE GENOMIC DNA]</scope>
    <source>
        <strain evidence="8 9">PP422</strain>
    </source>
</reference>
<keyword evidence="6" id="KW-0812">Transmembrane</keyword>
<dbReference type="GO" id="GO:0005975">
    <property type="term" value="P:carbohydrate metabolic process"/>
    <property type="evidence" value="ECO:0007669"/>
    <property type="project" value="InterPro"/>
</dbReference>
<dbReference type="GO" id="GO:0009254">
    <property type="term" value="P:peptidoglycan turnover"/>
    <property type="evidence" value="ECO:0007669"/>
    <property type="project" value="TreeGrafter"/>
</dbReference>
<evidence type="ECO:0000256" key="1">
    <source>
        <dbReference type="ARBA" id="ARBA00001231"/>
    </source>
</evidence>
<dbReference type="SUPFAM" id="SSF51445">
    <property type="entry name" value="(Trans)glycosidases"/>
    <property type="match status" value="1"/>
</dbReference>
<dbReference type="InterPro" id="IPR001764">
    <property type="entry name" value="Glyco_hydro_3_N"/>
</dbReference>
<keyword evidence="6" id="KW-1133">Transmembrane helix</keyword>
<evidence type="ECO:0000256" key="3">
    <source>
        <dbReference type="ARBA" id="ARBA00012663"/>
    </source>
</evidence>
<evidence type="ECO:0000313" key="8">
    <source>
        <dbReference type="EMBL" id="RRR53893.1"/>
    </source>
</evidence>
<dbReference type="PANTHER" id="PTHR30480:SF13">
    <property type="entry name" value="BETA-HEXOSAMINIDASE"/>
    <property type="match status" value="1"/>
</dbReference>
<accession>A0A3R8R993</accession>
<gene>
    <name evidence="8" type="ORF">EI998_03930</name>
</gene>
<dbReference type="InterPro" id="IPR036962">
    <property type="entry name" value="Glyco_hydro_3_N_sf"/>
</dbReference>
<comment type="catalytic activity">
    <reaction evidence="1">
        <text>Hydrolysis of terminal non-reducing N-acetyl-D-hexosamine residues in N-acetyl-beta-D-hexosaminides.</text>
        <dbReference type="EC" id="3.2.1.52"/>
    </reaction>
</comment>
<organism evidence="8 9">
    <name type="scientific">Streptococcus suis</name>
    <dbReference type="NCBI Taxonomy" id="1307"/>
    <lineage>
        <taxon>Bacteria</taxon>
        <taxon>Bacillati</taxon>
        <taxon>Bacillota</taxon>
        <taxon>Bacilli</taxon>
        <taxon>Lactobacillales</taxon>
        <taxon>Streptococcaceae</taxon>
        <taxon>Streptococcus</taxon>
    </lineage>
</organism>
<feature type="domain" description="Glycoside hydrolase family 3 N-terminal" evidence="7">
    <location>
        <begin position="61"/>
        <end position="369"/>
    </location>
</feature>
<dbReference type="AlphaFoldDB" id="A0A3R8R993"/>
<dbReference type="EC" id="3.2.1.52" evidence="3"/>
<dbReference type="EMBL" id="RSDO01000005">
    <property type="protein sequence ID" value="RRR53893.1"/>
    <property type="molecule type" value="Genomic_DNA"/>
</dbReference>
<evidence type="ECO:0000256" key="6">
    <source>
        <dbReference type="SAM" id="Phobius"/>
    </source>
</evidence>
<keyword evidence="4" id="KW-0378">Hydrolase</keyword>
<dbReference type="Pfam" id="PF00933">
    <property type="entry name" value="Glyco_hydro_3"/>
    <property type="match status" value="1"/>
</dbReference>
<dbReference type="PANTHER" id="PTHR30480">
    <property type="entry name" value="BETA-HEXOSAMINIDASE-RELATED"/>
    <property type="match status" value="1"/>
</dbReference>
<evidence type="ECO:0000256" key="5">
    <source>
        <dbReference type="ARBA" id="ARBA00023295"/>
    </source>
</evidence>
<comment type="similarity">
    <text evidence="2">Belongs to the glycosyl hydrolase 3 family.</text>
</comment>
<dbReference type="InterPro" id="IPR050226">
    <property type="entry name" value="NagZ_Beta-hexosaminidase"/>
</dbReference>
<reference evidence="8 9" key="2">
    <citation type="submission" date="2018-12" db="EMBL/GenBank/DDBJ databases">
        <title>Whole-genome sequences of fifteen clinical Streptococcus suis strains isolated from pigs between 2006 and 2018.</title>
        <authorList>
            <person name="Stevens M.J.A."/>
            <person name="Cernela N."/>
            <person name="Spoerry Serrano N."/>
            <person name="Schmitt S."/>
            <person name="Schrenzel J."/>
            <person name="Stephan R."/>
        </authorList>
    </citation>
    <scope>NUCLEOTIDE SEQUENCE [LARGE SCALE GENOMIC DNA]</scope>
    <source>
        <strain evidence="8 9">PP422</strain>
    </source>
</reference>
<evidence type="ECO:0000256" key="2">
    <source>
        <dbReference type="ARBA" id="ARBA00005336"/>
    </source>
</evidence>
<proteinExistence type="inferred from homology"/>
<keyword evidence="6" id="KW-0472">Membrane</keyword>
<dbReference type="Gene3D" id="3.20.20.300">
    <property type="entry name" value="Glycoside hydrolase, family 3, N-terminal domain"/>
    <property type="match status" value="1"/>
</dbReference>
<dbReference type="InterPro" id="IPR017853">
    <property type="entry name" value="GH"/>
</dbReference>
<dbReference type="GO" id="GO:0004563">
    <property type="term" value="F:beta-N-acetylhexosaminidase activity"/>
    <property type="evidence" value="ECO:0007669"/>
    <property type="project" value="UniProtKB-EC"/>
</dbReference>
<keyword evidence="5" id="KW-0326">Glycosidase</keyword>
<evidence type="ECO:0000259" key="7">
    <source>
        <dbReference type="Pfam" id="PF00933"/>
    </source>
</evidence>
<evidence type="ECO:0000256" key="4">
    <source>
        <dbReference type="ARBA" id="ARBA00022801"/>
    </source>
</evidence>
<comment type="caution">
    <text evidence="8">The sequence shown here is derived from an EMBL/GenBank/DDBJ whole genome shotgun (WGS) entry which is preliminary data.</text>
</comment>
<name>A0A3R8R993_STRSU</name>
<sequence length="379" mass="41641">MIEKDRFIQNKENFAIFSVVSLLLMTLLSGWIVFDKMESPAVDSGLTQKQRTINQMMEGMTIEDKIGQLFLGHIPEQEAEQIVGAYYLGGYMLESKDVEGKSLSQLKKDLASYQKASNIPLLLASNEEGGAVSQISPILKEPFASPMELYDEGGLDAVLEGAKSKVSVLKDLGISAGFFPIADVVTNPSSPIYERTLGQDAMTTSDYVREVVTLLKEENFLSTLKHFPGSSETGDAITGLVYDDRPVDELRKQDFLPFEAGIEAGTDSVMVSHIILTAVSDQPSSISPEVMAILRQELGFEGVILTDDFDKLGLSEFLDQNEAALQAIEAGADMILSSNFTSQIPYLLDQVKRGKLSEDRIEQSVERILGMKYDLGLIK</sequence>